<proteinExistence type="inferred from homology"/>
<dbReference type="OrthoDB" id="418131at2759"/>
<evidence type="ECO:0000313" key="4">
    <source>
        <dbReference type="Proteomes" id="UP000186303"/>
    </source>
</evidence>
<dbReference type="InterPro" id="IPR029704">
    <property type="entry name" value="STEEP-like"/>
</dbReference>
<dbReference type="PANTHER" id="PTHR46355">
    <property type="entry name" value="UPF0428 PROTEIN CXORF56"/>
    <property type="match status" value="1"/>
</dbReference>
<dbReference type="GO" id="GO:0005737">
    <property type="term" value="C:cytoplasm"/>
    <property type="evidence" value="ECO:0007669"/>
    <property type="project" value="GOC"/>
</dbReference>
<name>A0A1M8A3E3_MALS4</name>
<dbReference type="STRING" id="1230383.A0A1M8A3E3"/>
<dbReference type="PANTHER" id="PTHR46355:SF1">
    <property type="entry name" value="STING ER EXIT PROTEIN"/>
    <property type="match status" value="1"/>
</dbReference>
<organism evidence="3 4">
    <name type="scientific">Malassezia sympodialis (strain ATCC 42132)</name>
    <name type="common">Atopic eczema-associated yeast</name>
    <dbReference type="NCBI Taxonomy" id="1230383"/>
    <lineage>
        <taxon>Eukaryota</taxon>
        <taxon>Fungi</taxon>
        <taxon>Dikarya</taxon>
        <taxon>Basidiomycota</taxon>
        <taxon>Ustilaginomycotina</taxon>
        <taxon>Malasseziomycetes</taxon>
        <taxon>Malasseziales</taxon>
        <taxon>Malasseziaceae</taxon>
        <taxon>Malassezia</taxon>
    </lineage>
</organism>
<sequence length="149" mass="16695">MPYPGKSPHRPQPHVEPKFPLYTYYCICGEFVLVCNTLLEQLAQRPMDHSRVLRCLDSSPGEGGQRIPAHIYKISASQGPIQVIQRDDNSFERQYMFLCTRCQLPIGYEHTAPPLKSGGKFTFILPGALSRQQGLAPPDVLLGEKIQAT</sequence>
<dbReference type="Pfam" id="PF25809">
    <property type="entry name" value="STEEP1"/>
    <property type="match status" value="1"/>
</dbReference>
<gene>
    <name evidence="3" type="ORF">MSYG_1307</name>
</gene>
<evidence type="ECO:0000313" key="3">
    <source>
        <dbReference type="EMBL" id="SHO76968.1"/>
    </source>
</evidence>
<protein>
    <recommendedName>
        <fullName evidence="2">STEEP1 domain-containing protein</fullName>
    </recommendedName>
</protein>
<dbReference type="GO" id="GO:0090158">
    <property type="term" value="P:endoplasmic reticulum membrane organization"/>
    <property type="evidence" value="ECO:0007669"/>
    <property type="project" value="TreeGrafter"/>
</dbReference>
<reference evidence="4" key="1">
    <citation type="journal article" date="2017" name="Nucleic Acids Res.">
        <title>Proteogenomics produces comprehensive and highly accurate protein-coding gene annotation in a complete genome assembly of Malassezia sympodialis.</title>
        <authorList>
            <person name="Zhu Y."/>
            <person name="Engstroem P.G."/>
            <person name="Tellgren-Roth C."/>
            <person name="Baudo C.D."/>
            <person name="Kennell J.C."/>
            <person name="Sun S."/>
            <person name="Billmyre R.B."/>
            <person name="Schroeder M.S."/>
            <person name="Andersson A."/>
            <person name="Holm T."/>
            <person name="Sigurgeirsson B."/>
            <person name="Wu G."/>
            <person name="Sankaranarayanan S.R."/>
            <person name="Siddharthan R."/>
            <person name="Sanyal K."/>
            <person name="Lundeberg J."/>
            <person name="Nystedt B."/>
            <person name="Boekhout T."/>
            <person name="Dawson T.L. Jr."/>
            <person name="Heitman J."/>
            <person name="Scheynius A."/>
            <person name="Lehtioe J."/>
        </authorList>
    </citation>
    <scope>NUCLEOTIDE SEQUENCE [LARGE SCALE GENOMIC DNA]</scope>
    <source>
        <strain evidence="4">ATCC 42132</strain>
    </source>
</reference>
<dbReference type="OMA" id="YEMNEHR"/>
<dbReference type="EMBL" id="LT671822">
    <property type="protein sequence ID" value="SHO76968.1"/>
    <property type="molecule type" value="Genomic_DNA"/>
</dbReference>
<dbReference type="Proteomes" id="UP000186303">
    <property type="component" value="Chromosome 2"/>
</dbReference>
<comment type="similarity">
    <text evidence="1">Belongs to the STEEP1 family.</text>
</comment>
<dbReference type="VEuPathDB" id="FungiDB:MSYG_1307"/>
<evidence type="ECO:0000256" key="1">
    <source>
        <dbReference type="ARBA" id="ARBA00024205"/>
    </source>
</evidence>
<dbReference type="AlphaFoldDB" id="A0A1M8A3E3"/>
<evidence type="ECO:0000259" key="2">
    <source>
        <dbReference type="Pfam" id="PF25809"/>
    </source>
</evidence>
<keyword evidence="4" id="KW-1185">Reference proteome</keyword>
<feature type="domain" description="STEEP1" evidence="2">
    <location>
        <begin position="20"/>
        <end position="137"/>
    </location>
</feature>
<dbReference type="InterPro" id="IPR057965">
    <property type="entry name" value="STEEP1_dom"/>
</dbReference>
<accession>A0A1M8A3E3</accession>
<dbReference type="GO" id="GO:0006888">
    <property type="term" value="P:endoplasmic reticulum to Golgi vesicle-mediated transport"/>
    <property type="evidence" value="ECO:0007669"/>
    <property type="project" value="TreeGrafter"/>
</dbReference>